<feature type="region of interest" description="Disordered" evidence="1">
    <location>
        <begin position="1"/>
        <end position="22"/>
    </location>
</feature>
<dbReference type="OrthoDB" id="5963349at2759"/>
<proteinExistence type="predicted"/>
<reference evidence="3" key="1">
    <citation type="journal article" date="2017" name="bioRxiv">
        <title>Comparative analysis of the genomes of Stylophora pistillata and Acropora digitifera provides evidence for extensive differences between species of corals.</title>
        <authorList>
            <person name="Voolstra C.R."/>
            <person name="Li Y."/>
            <person name="Liew Y.J."/>
            <person name="Baumgarten S."/>
            <person name="Zoccola D."/>
            <person name="Flot J.-F."/>
            <person name="Tambutte S."/>
            <person name="Allemand D."/>
            <person name="Aranda M."/>
        </authorList>
    </citation>
    <scope>NUCLEOTIDE SEQUENCE [LARGE SCALE GENOMIC DNA]</scope>
</reference>
<gene>
    <name evidence="2" type="ORF">AWC38_SpisGene12903</name>
</gene>
<feature type="compositionally biased region" description="Basic residues" evidence="1">
    <location>
        <begin position="9"/>
        <end position="22"/>
    </location>
</feature>
<protein>
    <submittedName>
        <fullName evidence="2">Uncharacterized protein</fullName>
    </submittedName>
</protein>
<dbReference type="Proteomes" id="UP000225706">
    <property type="component" value="Unassembled WGS sequence"/>
</dbReference>
<evidence type="ECO:0000256" key="1">
    <source>
        <dbReference type="SAM" id="MobiDB-lite"/>
    </source>
</evidence>
<dbReference type="EMBL" id="LSMT01000235">
    <property type="protein sequence ID" value="PFX22561.1"/>
    <property type="molecule type" value="Genomic_DNA"/>
</dbReference>
<evidence type="ECO:0000313" key="3">
    <source>
        <dbReference type="Proteomes" id="UP000225706"/>
    </source>
</evidence>
<dbReference type="STRING" id="50429.A0A2B4RY58"/>
<accession>A0A2B4RY58</accession>
<comment type="caution">
    <text evidence="2">The sequence shown here is derived from an EMBL/GenBank/DDBJ whole genome shotgun (WGS) entry which is preliminary data.</text>
</comment>
<name>A0A2B4RY58_STYPI</name>
<keyword evidence="3" id="KW-1185">Reference proteome</keyword>
<evidence type="ECO:0000313" key="2">
    <source>
        <dbReference type="EMBL" id="PFX22561.1"/>
    </source>
</evidence>
<sequence>MGSALSSYKSKRRDKKEYKRKLREQLRESQEYITRLQEQLQCENELLEAFQRSRFAHNAEPGTQKNQADREAIEMTKEIEALERKLFFEQIALNLTEDRCDFLDNNYRLLHDNETNLHWQKSSCQTNLEALKKKQEAIQFSRFKDENPLEQWVVCSLPNLYFGRVETLSSWH</sequence>
<dbReference type="AlphaFoldDB" id="A0A2B4RY58"/>
<organism evidence="2 3">
    <name type="scientific">Stylophora pistillata</name>
    <name type="common">Smooth cauliflower coral</name>
    <dbReference type="NCBI Taxonomy" id="50429"/>
    <lineage>
        <taxon>Eukaryota</taxon>
        <taxon>Metazoa</taxon>
        <taxon>Cnidaria</taxon>
        <taxon>Anthozoa</taxon>
        <taxon>Hexacorallia</taxon>
        <taxon>Scleractinia</taxon>
        <taxon>Astrocoeniina</taxon>
        <taxon>Pocilloporidae</taxon>
        <taxon>Stylophora</taxon>
    </lineage>
</organism>